<feature type="transmembrane region" description="Helical" evidence="8">
    <location>
        <begin position="451"/>
        <end position="472"/>
    </location>
</feature>
<keyword evidence="12" id="KW-1185">Reference proteome</keyword>
<gene>
    <name evidence="13" type="primary">LOC108621014</name>
</gene>
<accession>A0ABM1Q294</accession>
<dbReference type="RefSeq" id="XP_017873580.1">
    <property type="nucleotide sequence ID" value="XM_018018091.1"/>
</dbReference>
<comment type="subcellular location">
    <subcellularLocation>
        <location evidence="1">Cell membrane</location>
        <topology evidence="1">Multi-pass membrane protein</topology>
    </subcellularLocation>
    <subcellularLocation>
        <location evidence="8">Membrane</location>
        <topology evidence="8">Multi-pass membrane protein</topology>
    </subcellularLocation>
</comment>
<keyword evidence="7" id="KW-0325">Glycoprotein</keyword>
<feature type="transmembrane region" description="Helical" evidence="8">
    <location>
        <begin position="820"/>
        <end position="846"/>
    </location>
</feature>
<feature type="compositionally biased region" description="Polar residues" evidence="9">
    <location>
        <begin position="139"/>
        <end position="155"/>
    </location>
</feature>
<dbReference type="Pfam" id="PF16178">
    <property type="entry name" value="Anoct_dimer"/>
    <property type="match status" value="1"/>
</dbReference>
<feature type="domain" description="Anoctamin transmembrane" evidence="10">
    <location>
        <begin position="434"/>
        <end position="1010"/>
    </location>
</feature>
<proteinExistence type="inferred from homology"/>
<dbReference type="InterPro" id="IPR032394">
    <property type="entry name" value="Anoct_dimer"/>
</dbReference>
<feature type="transmembrane region" description="Helical" evidence="8">
    <location>
        <begin position="691"/>
        <end position="712"/>
    </location>
</feature>
<protein>
    <recommendedName>
        <fullName evidence="8">Anoctamin</fullName>
    </recommendedName>
</protein>
<dbReference type="Pfam" id="PF04547">
    <property type="entry name" value="Anoctamin"/>
    <property type="match status" value="1"/>
</dbReference>
<evidence type="ECO:0000256" key="2">
    <source>
        <dbReference type="ARBA" id="ARBA00009671"/>
    </source>
</evidence>
<comment type="similarity">
    <text evidence="2 8">Belongs to the anoctamin family.</text>
</comment>
<dbReference type="InterPro" id="IPR007632">
    <property type="entry name" value="Anoctamin"/>
</dbReference>
<evidence type="ECO:0000313" key="13">
    <source>
        <dbReference type="RefSeq" id="XP_017873580.1"/>
    </source>
</evidence>
<dbReference type="PANTHER" id="PTHR12308">
    <property type="entry name" value="ANOCTAMIN"/>
    <property type="match status" value="1"/>
</dbReference>
<dbReference type="GeneID" id="108621014"/>
<evidence type="ECO:0000256" key="6">
    <source>
        <dbReference type="ARBA" id="ARBA00023136"/>
    </source>
</evidence>
<organism evidence="12 13">
    <name type="scientific">Drosophila arizonae</name>
    <name type="common">Fruit fly</name>
    <dbReference type="NCBI Taxonomy" id="7263"/>
    <lineage>
        <taxon>Eukaryota</taxon>
        <taxon>Metazoa</taxon>
        <taxon>Ecdysozoa</taxon>
        <taxon>Arthropoda</taxon>
        <taxon>Hexapoda</taxon>
        <taxon>Insecta</taxon>
        <taxon>Pterygota</taxon>
        <taxon>Neoptera</taxon>
        <taxon>Endopterygota</taxon>
        <taxon>Diptera</taxon>
        <taxon>Brachycera</taxon>
        <taxon>Muscomorpha</taxon>
        <taxon>Ephydroidea</taxon>
        <taxon>Drosophilidae</taxon>
        <taxon>Drosophila</taxon>
    </lineage>
</organism>
<dbReference type="PANTHER" id="PTHR12308:SF83">
    <property type="entry name" value="ANOCTAMIN"/>
    <property type="match status" value="1"/>
</dbReference>
<feature type="transmembrane region" description="Helical" evidence="8">
    <location>
        <begin position="523"/>
        <end position="541"/>
    </location>
</feature>
<feature type="transmembrane region" description="Helical" evidence="8">
    <location>
        <begin position="602"/>
        <end position="625"/>
    </location>
</feature>
<evidence type="ECO:0000256" key="5">
    <source>
        <dbReference type="ARBA" id="ARBA00022989"/>
    </source>
</evidence>
<feature type="region of interest" description="Disordered" evidence="9">
    <location>
        <begin position="139"/>
        <end position="166"/>
    </location>
</feature>
<evidence type="ECO:0000256" key="7">
    <source>
        <dbReference type="ARBA" id="ARBA00023180"/>
    </source>
</evidence>
<dbReference type="Proteomes" id="UP000694904">
    <property type="component" value="Chromosome 2"/>
</dbReference>
<keyword evidence="5 8" id="KW-1133">Transmembrane helix</keyword>
<feature type="domain" description="Anoctamin dimerisation" evidence="11">
    <location>
        <begin position="189"/>
        <end position="431"/>
    </location>
</feature>
<feature type="region of interest" description="Disordered" evidence="9">
    <location>
        <begin position="1"/>
        <end position="54"/>
    </location>
</feature>
<evidence type="ECO:0000313" key="12">
    <source>
        <dbReference type="Proteomes" id="UP000694904"/>
    </source>
</evidence>
<keyword evidence="6 8" id="KW-0472">Membrane</keyword>
<evidence type="ECO:0000259" key="11">
    <source>
        <dbReference type="Pfam" id="PF16178"/>
    </source>
</evidence>
<feature type="transmembrane region" description="Helical" evidence="8">
    <location>
        <begin position="967"/>
        <end position="994"/>
    </location>
</feature>
<evidence type="ECO:0000256" key="3">
    <source>
        <dbReference type="ARBA" id="ARBA00022475"/>
    </source>
</evidence>
<sequence length="1092" mass="125654">MLNLDNANDGSDADELETPPTLPQPPPQPEEESAQLLAEQAKRPNATIQPPYSAPLAPYDMELVKRAGLKGKLLAKESIWGGVMKPDDRGAEATTRFVDLERGGEAGKARKSSTESLSLHEKRARFAESGLSTYQLSETVGSLPNGKNSTVNQSDPLLPMSEPTQSYDERECSCPREYYQRAELNTSLFFADCKRSIDFVLAYRTNPNEATEAENEEKRRIFQENLIQQGLEVELSQKDQIYFVKIHAPLEVLRRYAEILKLRMPMKESLCNLRVYERSNRLHNAAHYLSKKIPGLSVVNRSSKSVYSSLKSSCHSILRHIYVDERYFPKRAHRFTAIYSRDKEYLFDIRQDCFFTTAVRSRIVEFILDRQRFPAKRQNDMAFGIERLVAEGVYCAAYPLHDGEITEEGTMRELLYTNWASVKKWYRYQPLDDIKEYFGVKIGLYFAWLGYYTYMLLLASIVGVACFIYSWFSLENYVPVKDICLRSNSNFTMCPLCDWCEFWNLSETCNYAKITYLIDNPSTIFFAVFMSFWATLFLELWKRYSAEITHRWDLTGFDVHEEHPRPQYLARLEHIEPTRTDYVTNIKEPTVPFWRMKLPATVFSFSVVVLLIALAFVALVAVVVHRMSMLAALKVDGSGMTTSKAIVLAAASAAFVNLCLLYILNYLYNHLAEYLTELEMWRTQTQFDDSLTLKIYLLQFVNYYASIFYIAFFKGKFVGHPGEYITVFKYRQEECSSGGCLTELCIQLAIIMIGKQAFNTILEVYLPMFWRKVQAIQVGLSRLFGNSVKPDKAKDERWMRDFKLLDWGARSLFPEYLEMVLQYGFVTIFVAAFPLAPFFALLNNILEMRLDAKKLLTHHKRPVSQRVRDIGVWYRILDCIGKLSVITNGFIIAFTSDMIPRLVYRSLKSPDGSLNGYLDFTLSEFRISDSSKLHSLAGDFSNITTCKYTDYREPPTSPNKYHLTSTFYIILACRLGFVVVFENFVALVMILVRWCIPDMSVELRDQIRREVYITNEIIIDQEAQRARFERAKRNYSLARAASVQEVDAASIDEPNSKFIQIEKLLNANLSQIEMDSIIHGENTTTGISGADC</sequence>
<evidence type="ECO:0000256" key="9">
    <source>
        <dbReference type="SAM" id="MobiDB-lite"/>
    </source>
</evidence>
<reference evidence="13" key="3">
    <citation type="submission" date="2025-08" db="UniProtKB">
        <authorList>
            <consortium name="RefSeq"/>
        </authorList>
    </citation>
    <scope>IDENTIFICATION</scope>
    <source>
        <tissue evidence="13">Whole organism</tissue>
    </source>
</reference>
<keyword evidence="4 8" id="KW-0812">Transmembrane</keyword>
<evidence type="ECO:0000256" key="8">
    <source>
        <dbReference type="RuleBase" id="RU280814"/>
    </source>
</evidence>
<evidence type="ECO:0000259" key="10">
    <source>
        <dbReference type="Pfam" id="PF04547"/>
    </source>
</evidence>
<keyword evidence="3" id="KW-1003">Cell membrane</keyword>
<reference evidence="12" key="1">
    <citation type="journal article" date="1997" name="Nucleic Acids Res.">
        <title>tRNAscan-SE: a program for improved detection of transfer RNA genes in genomic sequence.</title>
        <authorList>
            <person name="Lowe T.M."/>
            <person name="Eddy S.R."/>
        </authorList>
    </citation>
    <scope>NUCLEOTIDE SEQUENCE [LARGE SCALE GENOMIC DNA]</scope>
</reference>
<evidence type="ECO:0000256" key="4">
    <source>
        <dbReference type="ARBA" id="ARBA00022692"/>
    </source>
</evidence>
<reference evidence="12" key="2">
    <citation type="journal article" date="2016" name="G3 (Bethesda)">
        <title>Genome Evolution in Three Species of Cactophilic Drosophila.</title>
        <authorList>
            <person name="Sanchez-Flores A."/>
            <person name="Penazola F."/>
            <person name="Carpinteyro-Ponce J."/>
            <person name="Nazario-Yepiz N."/>
            <person name="Abreu-Goodger C."/>
            <person name="Machado C.A."/>
            <person name="Markow T.A."/>
        </authorList>
    </citation>
    <scope>NUCLEOTIDE SEQUENCE [LARGE SCALE GENOMIC DNA]</scope>
</reference>
<feature type="transmembrane region" description="Helical" evidence="8">
    <location>
        <begin position="645"/>
        <end position="668"/>
    </location>
</feature>
<comment type="caution">
    <text evidence="8">Lacks conserved residue(s) required for the propagation of feature annotation.</text>
</comment>
<name>A0ABM1Q294_DROAR</name>
<dbReference type="InterPro" id="IPR049452">
    <property type="entry name" value="Anoctamin_TM"/>
</dbReference>
<evidence type="ECO:0000256" key="1">
    <source>
        <dbReference type="ARBA" id="ARBA00004651"/>
    </source>
</evidence>